<protein>
    <recommendedName>
        <fullName evidence="3">DUF3102 domain-containing protein</fullName>
    </recommendedName>
</protein>
<proteinExistence type="predicted"/>
<name>A0A1A0DN13_ACEPA</name>
<dbReference type="EMBL" id="LYUD01000012">
    <property type="protein sequence ID" value="OAZ76628.1"/>
    <property type="molecule type" value="Genomic_DNA"/>
</dbReference>
<dbReference type="PATRIC" id="fig|438.15.peg.234"/>
<accession>A0A1A0DN13</accession>
<evidence type="ECO:0008006" key="3">
    <source>
        <dbReference type="Google" id="ProtNLM"/>
    </source>
</evidence>
<dbReference type="Proteomes" id="UP000093796">
    <property type="component" value="Unassembled WGS sequence"/>
</dbReference>
<reference evidence="1 2" key="1">
    <citation type="submission" date="2016-05" db="EMBL/GenBank/DDBJ databases">
        <title>Genome sequencing of Acetobacter pasteurianus strain SRCM100623.</title>
        <authorList>
            <person name="Song Y.R."/>
        </authorList>
    </citation>
    <scope>NUCLEOTIDE SEQUENCE [LARGE SCALE GENOMIC DNA]</scope>
    <source>
        <strain evidence="1 2">SRCM100623</strain>
    </source>
</reference>
<dbReference type="AlphaFoldDB" id="A0A1A0DN13"/>
<evidence type="ECO:0000313" key="2">
    <source>
        <dbReference type="Proteomes" id="UP000093796"/>
    </source>
</evidence>
<dbReference type="RefSeq" id="WP_064775795.1">
    <property type="nucleotide sequence ID" value="NZ_LYUD01000012.1"/>
</dbReference>
<gene>
    <name evidence="1" type="ORF">SRCM100623_00223</name>
</gene>
<sequence>MSVKISKSLAKKIALRDEPLTQERETALMAADVRSSAQNELIEIDENLLKTLNEVFGDTELMNDKKRLQTIVTQRKIIYRNFVRAGHASLAMGNALLDMEASLTIGERERLKQSAEKILPFGDTVASMLKSVARFVKTGKVPENDLPASYSAAYVLTNMTDPELDAAKEEGLVRPEVGRRKLLNFRKDYRERTEEKDFKKNVIDLERLENKREKILNRRKKLALEYFKLSYEFREINKVIRAIKGS</sequence>
<comment type="caution">
    <text evidence="1">The sequence shown here is derived from an EMBL/GenBank/DDBJ whole genome shotgun (WGS) entry which is preliminary data.</text>
</comment>
<dbReference type="OrthoDB" id="7266764at2"/>
<organism evidence="1 2">
    <name type="scientific">Acetobacter pasteurianus</name>
    <name type="common">Acetobacter turbidans</name>
    <dbReference type="NCBI Taxonomy" id="438"/>
    <lineage>
        <taxon>Bacteria</taxon>
        <taxon>Pseudomonadati</taxon>
        <taxon>Pseudomonadota</taxon>
        <taxon>Alphaproteobacteria</taxon>
        <taxon>Acetobacterales</taxon>
        <taxon>Acetobacteraceae</taxon>
        <taxon>Acetobacter</taxon>
    </lineage>
</organism>
<evidence type="ECO:0000313" key="1">
    <source>
        <dbReference type="EMBL" id="OAZ76628.1"/>
    </source>
</evidence>